<dbReference type="Proteomes" id="UP001157186">
    <property type="component" value="Unassembled WGS sequence"/>
</dbReference>
<accession>A0ABQ6GSB6</accession>
<name>A0ABQ6GSB6_9GAMM</name>
<feature type="transmembrane region" description="Helical" evidence="1">
    <location>
        <begin position="66"/>
        <end position="84"/>
    </location>
</feature>
<keyword evidence="1" id="KW-0812">Transmembrane</keyword>
<proteinExistence type="predicted"/>
<comment type="caution">
    <text evidence="2">The sequence shown here is derived from an EMBL/GenBank/DDBJ whole genome shotgun (WGS) entry which is preliminary data.</text>
</comment>
<organism evidence="2 3">
    <name type="scientific">Thalassotalea insulae</name>
    <dbReference type="NCBI Taxonomy" id="2056778"/>
    <lineage>
        <taxon>Bacteria</taxon>
        <taxon>Pseudomonadati</taxon>
        <taxon>Pseudomonadota</taxon>
        <taxon>Gammaproteobacteria</taxon>
        <taxon>Alteromonadales</taxon>
        <taxon>Colwelliaceae</taxon>
        <taxon>Thalassotalea</taxon>
    </lineage>
</organism>
<gene>
    <name evidence="2" type="ORF">tinsulaeT_21830</name>
</gene>
<evidence type="ECO:0000313" key="3">
    <source>
        <dbReference type="Proteomes" id="UP001157186"/>
    </source>
</evidence>
<evidence type="ECO:0000256" key="1">
    <source>
        <dbReference type="SAM" id="Phobius"/>
    </source>
</evidence>
<protein>
    <submittedName>
        <fullName evidence="2">Uncharacterized protein</fullName>
    </submittedName>
</protein>
<feature type="transmembrane region" description="Helical" evidence="1">
    <location>
        <begin position="124"/>
        <end position="143"/>
    </location>
</feature>
<feature type="transmembrane region" description="Helical" evidence="1">
    <location>
        <begin position="163"/>
        <end position="182"/>
    </location>
</feature>
<evidence type="ECO:0000313" key="2">
    <source>
        <dbReference type="EMBL" id="GLX78843.1"/>
    </source>
</evidence>
<sequence length="216" mass="24968">MTKSIETMWKQGFINEPHLTAPKINNLYNRKSQNMVDKLQHMFAINIKAIVVGSIIMLLMMSLIGAPWLGLYICVLLAPLVMIAKKELNKSYRLSKGQSSYDYLINFDHWLQSSIANYARYYKVFYPMFFIGMATQAIISNAGGKLISLLVQTLPTNIMLFGLPYYLVLALICLLLVITKYAEAFYRWDLNLIYGQQFKKLKELITDMEELRNEPQ</sequence>
<dbReference type="EMBL" id="BSST01000001">
    <property type="protein sequence ID" value="GLX78843.1"/>
    <property type="molecule type" value="Genomic_DNA"/>
</dbReference>
<dbReference type="RefSeq" id="WP_284244719.1">
    <property type="nucleotide sequence ID" value="NZ_BSST01000001.1"/>
</dbReference>
<keyword evidence="1" id="KW-1133">Transmembrane helix</keyword>
<feature type="transmembrane region" description="Helical" evidence="1">
    <location>
        <begin position="39"/>
        <end position="60"/>
    </location>
</feature>
<keyword evidence="1" id="KW-0472">Membrane</keyword>
<reference evidence="2 3" key="1">
    <citation type="submission" date="2023-03" db="EMBL/GenBank/DDBJ databases">
        <title>Draft genome sequence of Thalassotalea insulae KCTC 62186T.</title>
        <authorList>
            <person name="Sawabe T."/>
        </authorList>
    </citation>
    <scope>NUCLEOTIDE SEQUENCE [LARGE SCALE GENOMIC DNA]</scope>
    <source>
        <strain evidence="2 3">KCTC 62186</strain>
    </source>
</reference>
<keyword evidence="3" id="KW-1185">Reference proteome</keyword>